<dbReference type="InterPro" id="IPR013943">
    <property type="entry name" value="Pet127"/>
</dbReference>
<name>A0A1E4SPB7_9ASCO</name>
<dbReference type="PANTHER" id="PTHR31014">
    <property type="entry name" value="MITOCHONDRIAL TRANSLATION SYSTEM COMPONENT PET127-RELATED"/>
    <property type="match status" value="1"/>
</dbReference>
<evidence type="ECO:0000256" key="1">
    <source>
        <dbReference type="SAM" id="MobiDB-lite"/>
    </source>
</evidence>
<dbReference type="AlphaFoldDB" id="A0A1E4SPB7"/>
<dbReference type="EMBL" id="KV453909">
    <property type="protein sequence ID" value="ODV81345.1"/>
    <property type="molecule type" value="Genomic_DNA"/>
</dbReference>
<evidence type="ECO:0000313" key="2">
    <source>
        <dbReference type="EMBL" id="ODV81345.1"/>
    </source>
</evidence>
<dbReference type="PANTHER" id="PTHR31014:SF0">
    <property type="entry name" value="MITOCHONDRIAL TRANSLATION SYSTEM COMPONENT PET127-RELATED"/>
    <property type="match status" value="1"/>
</dbReference>
<dbReference type="GeneID" id="30983271"/>
<reference evidence="3" key="1">
    <citation type="submission" date="2016-05" db="EMBL/GenBank/DDBJ databases">
        <title>Comparative genomics of biotechnologically important yeasts.</title>
        <authorList>
            <consortium name="DOE Joint Genome Institute"/>
            <person name="Riley R."/>
            <person name="Haridas S."/>
            <person name="Wolfe K.H."/>
            <person name="Lopes M.R."/>
            <person name="Hittinger C.T."/>
            <person name="Goker M."/>
            <person name="Salamov A."/>
            <person name="Wisecaver J."/>
            <person name="Long T.M."/>
            <person name="Aerts A.L."/>
            <person name="Barry K."/>
            <person name="Choi C."/>
            <person name="Clum A."/>
            <person name="Coughlan A.Y."/>
            <person name="Deshpande S."/>
            <person name="Douglass A.P."/>
            <person name="Hanson S.J."/>
            <person name="Klenk H.-P."/>
            <person name="Labutti K."/>
            <person name="Lapidus A."/>
            <person name="Lindquist E."/>
            <person name="Lipzen A."/>
            <person name="Meier-Kolthoff J.P."/>
            <person name="Ohm R.A."/>
            <person name="Otillar R.P."/>
            <person name="Pangilinan J."/>
            <person name="Peng Y."/>
            <person name="Rokas A."/>
            <person name="Rosa C.A."/>
            <person name="Scheuner C."/>
            <person name="Sibirny A.A."/>
            <person name="Slot J.C."/>
            <person name="Stielow J.B."/>
            <person name="Sun H."/>
            <person name="Kurtzman C.P."/>
            <person name="Blackwell M."/>
            <person name="Grigoriev I.V."/>
            <person name="Jeffries T.W."/>
        </authorList>
    </citation>
    <scope>NUCLEOTIDE SEQUENCE [LARGE SCALE GENOMIC DNA]</scope>
    <source>
        <strain evidence="3">NRRL Y-17324</strain>
    </source>
</reference>
<feature type="region of interest" description="Disordered" evidence="1">
    <location>
        <begin position="106"/>
        <end position="162"/>
    </location>
</feature>
<sequence length="750" mass="85895">MFVLTYGWSRQFFWRTTSFVTHRLKSSSTNADAIVPKRKYIKKQKPIDLTGALKGTFRIVPNDKEIKSFGSEDDGTSIPTSRPSKVDKRYVKELDNNVLSKGVRRAINLSNQEKKKDLIHDDDEKDTSPSGSKGPVPVIPDVNRVSRHVKSPASKPRIPSPKVIFENKNSHCVLLGKTDLDIRLQQAEKLDHKNIPKLAHNLDKSLFSPGVHFLQDPRTRVYNFPPFLKKIIKYKDFNFNAISTFQRVSKDQTLLKMAEKHKKKYYSSTSSMTATFIQFYLLLNNYDPLKTSRFNFTPFSGLVNSLPSSSIIQPRTNASGKIYSIESDKSNDNEILLSAMGHCLETLLTTEEKEFERFNKNSSDPVSAQEQLENVYNYAGIGKFLLRSQLDCYDSRLPGNGTFDLKTRAACSIRYDSSNPDIEENNYQIWRLNGEYESFEKEYRDLVRTGALLKYSFQARIGQMDGIYVAYHNINSFFGFQYFPLQQLDEVFYNHEGVEKYKHRIPENLLELDPEAIDLSHLNDGLPTYVAERQFAMSMHIYQDLLDTIVQGLPDTGFRMVMKSTPISRNAATRLYVYAVPVTDSDIKNLQSFPDSFRTSFKENILAGERAQNLQAHCDRLKRFNEQTTAKKTVHSYYVDIDGHTIDGKAVTTRCPYPQRVGAEWTVNYTIHKMDNSNEKVQARSRKEYVDMLATAAETITIGTSKRDQTKGELREDVVRTYSKIGQARARAWAEKDAEAVVYTHSDKVT</sequence>
<proteinExistence type="predicted"/>
<dbReference type="OrthoDB" id="10249045at2759"/>
<dbReference type="STRING" id="984487.A0A1E4SPB7"/>
<dbReference type="Proteomes" id="UP000094285">
    <property type="component" value="Unassembled WGS sequence"/>
</dbReference>
<gene>
    <name evidence="2" type="ORF">CANTADRAFT_44643</name>
</gene>
<accession>A0A1E4SPB7</accession>
<dbReference type="RefSeq" id="XP_020066467.1">
    <property type="nucleotide sequence ID" value="XM_020209135.1"/>
</dbReference>
<dbReference type="GO" id="GO:0005740">
    <property type="term" value="C:mitochondrial envelope"/>
    <property type="evidence" value="ECO:0007669"/>
    <property type="project" value="TreeGrafter"/>
</dbReference>
<evidence type="ECO:0000313" key="3">
    <source>
        <dbReference type="Proteomes" id="UP000094285"/>
    </source>
</evidence>
<dbReference type="Pfam" id="PF08634">
    <property type="entry name" value="Pet127"/>
    <property type="match status" value="1"/>
</dbReference>
<keyword evidence="3" id="KW-1185">Reference proteome</keyword>
<protein>
    <submittedName>
        <fullName evidence="2">Pet127-domain-containing protein</fullName>
    </submittedName>
</protein>
<dbReference type="GO" id="GO:0000964">
    <property type="term" value="P:mitochondrial RNA 5'-end processing"/>
    <property type="evidence" value="ECO:0007669"/>
    <property type="project" value="TreeGrafter"/>
</dbReference>
<feature type="region of interest" description="Disordered" evidence="1">
    <location>
        <begin position="68"/>
        <end position="87"/>
    </location>
</feature>
<organism evidence="2 3">
    <name type="scientific">Suhomyces tanzawaensis NRRL Y-17324</name>
    <dbReference type="NCBI Taxonomy" id="984487"/>
    <lineage>
        <taxon>Eukaryota</taxon>
        <taxon>Fungi</taxon>
        <taxon>Dikarya</taxon>
        <taxon>Ascomycota</taxon>
        <taxon>Saccharomycotina</taxon>
        <taxon>Pichiomycetes</taxon>
        <taxon>Debaryomycetaceae</taxon>
        <taxon>Suhomyces</taxon>
    </lineage>
</organism>